<dbReference type="NCBIfam" id="TIGR00380">
    <property type="entry name" value="cobal_cbiB"/>
    <property type="match status" value="1"/>
</dbReference>
<feature type="transmembrane region" description="Helical" evidence="9">
    <location>
        <begin position="293"/>
        <end position="314"/>
    </location>
</feature>
<keyword evidence="6 9" id="KW-0812">Transmembrane</keyword>
<dbReference type="InterPro" id="IPR004485">
    <property type="entry name" value="Cobalamin_biosynth_CobD/CbiB"/>
</dbReference>
<dbReference type="EMBL" id="BAAACR010000004">
    <property type="protein sequence ID" value="GAA0207355.1"/>
    <property type="molecule type" value="Genomic_DNA"/>
</dbReference>
<comment type="pathway">
    <text evidence="2 9">Cofactor biosynthesis; adenosylcobalamin biosynthesis.</text>
</comment>
<comment type="function">
    <text evidence="9">Converts cobyric acid to cobinamide by the addition of aminopropanol on the F carboxylic group.</text>
</comment>
<evidence type="ECO:0000313" key="11">
    <source>
        <dbReference type="Proteomes" id="UP001500399"/>
    </source>
</evidence>
<dbReference type="PANTHER" id="PTHR34308">
    <property type="entry name" value="COBALAMIN BIOSYNTHESIS PROTEIN CBIB"/>
    <property type="match status" value="1"/>
</dbReference>
<evidence type="ECO:0000256" key="2">
    <source>
        <dbReference type="ARBA" id="ARBA00004953"/>
    </source>
</evidence>
<sequence>MIPASLIAMAAFFLDTVLGDPQSRWHPVAVLGRLIGWLDRLLYPTTGSNQRKFAMGAFLTLLVLCIAYAFAEGLLLAARELPVAWGADLVSVILLYFCISPRMLAKAGQDIHALLVKGDLAAAREHVGYIVGRDTAQLNEADAARAAIETVAENTVDGVIAPLFFFAFGGAPLAVLYRAANTMDSMLGYKNERYLYFGRMAARVDDVLNFVPARITGMLFVMAAFLLGYDGRNALNILVRDAAGHPSPNGGYAEAPVAGALHIRLGGVNYYFGERHFRAYMGDAHMEISAKHILGAIRLMYTVTVLFLLFYYLFSLYYRGVS</sequence>
<comment type="subcellular location">
    <subcellularLocation>
        <location evidence="1 9">Cell membrane</location>
        <topology evidence="1 9">Multi-pass membrane protein</topology>
    </subcellularLocation>
</comment>
<dbReference type="Proteomes" id="UP001500399">
    <property type="component" value="Unassembled WGS sequence"/>
</dbReference>
<comment type="caution">
    <text evidence="10">The sequence shown here is derived from an EMBL/GenBank/DDBJ whole genome shotgun (WGS) entry which is preliminary data.</text>
</comment>
<evidence type="ECO:0000256" key="5">
    <source>
        <dbReference type="ARBA" id="ARBA00022573"/>
    </source>
</evidence>
<evidence type="ECO:0000256" key="4">
    <source>
        <dbReference type="ARBA" id="ARBA00022475"/>
    </source>
</evidence>
<name>A0ABP3CJ97_9FIRM</name>
<evidence type="ECO:0000256" key="8">
    <source>
        <dbReference type="ARBA" id="ARBA00023136"/>
    </source>
</evidence>
<evidence type="ECO:0000256" key="3">
    <source>
        <dbReference type="ARBA" id="ARBA00006263"/>
    </source>
</evidence>
<keyword evidence="7 9" id="KW-1133">Transmembrane helix</keyword>
<keyword evidence="5 9" id="KW-0169">Cobalamin biosynthesis</keyword>
<gene>
    <name evidence="10" type="primary">cbiB</name>
    <name evidence="9" type="synonym">cobD</name>
    <name evidence="10" type="ORF">GCM10008919_08280</name>
</gene>
<keyword evidence="4 9" id="KW-1003">Cell membrane</keyword>
<organism evidence="10 11">
    <name type="scientific">Selenomonas dianae</name>
    <dbReference type="NCBI Taxonomy" id="135079"/>
    <lineage>
        <taxon>Bacteria</taxon>
        <taxon>Bacillati</taxon>
        <taxon>Bacillota</taxon>
        <taxon>Negativicutes</taxon>
        <taxon>Selenomonadales</taxon>
        <taxon>Selenomonadaceae</taxon>
        <taxon>Selenomonas</taxon>
    </lineage>
</organism>
<feature type="transmembrane region" description="Helical" evidence="9">
    <location>
        <begin position="159"/>
        <end position="180"/>
    </location>
</feature>
<evidence type="ECO:0000256" key="6">
    <source>
        <dbReference type="ARBA" id="ARBA00022692"/>
    </source>
</evidence>
<keyword evidence="11" id="KW-1185">Reference proteome</keyword>
<feature type="transmembrane region" description="Helical" evidence="9">
    <location>
        <begin position="207"/>
        <end position="229"/>
    </location>
</feature>
<keyword evidence="8 9" id="KW-0472">Membrane</keyword>
<evidence type="ECO:0000313" key="10">
    <source>
        <dbReference type="EMBL" id="GAA0207355.1"/>
    </source>
</evidence>
<comment type="similarity">
    <text evidence="3 9">Belongs to the CobD/CbiB family.</text>
</comment>
<accession>A0ABP3CJ97</accession>
<dbReference type="Pfam" id="PF03186">
    <property type="entry name" value="CobD_Cbib"/>
    <property type="match status" value="1"/>
</dbReference>
<evidence type="ECO:0000256" key="1">
    <source>
        <dbReference type="ARBA" id="ARBA00004651"/>
    </source>
</evidence>
<protein>
    <recommendedName>
        <fullName evidence="9">Cobalamin biosynthesis protein CobD</fullName>
    </recommendedName>
</protein>
<reference evidence="11" key="1">
    <citation type="journal article" date="2019" name="Int. J. Syst. Evol. Microbiol.">
        <title>The Global Catalogue of Microorganisms (GCM) 10K type strain sequencing project: providing services to taxonomists for standard genome sequencing and annotation.</title>
        <authorList>
            <consortium name="The Broad Institute Genomics Platform"/>
            <consortium name="The Broad Institute Genome Sequencing Center for Infectious Disease"/>
            <person name="Wu L."/>
            <person name="Ma J."/>
        </authorList>
    </citation>
    <scope>NUCLEOTIDE SEQUENCE [LARGE SCALE GENOMIC DNA]</scope>
    <source>
        <strain evidence="11">JCM 8542</strain>
    </source>
</reference>
<evidence type="ECO:0000256" key="9">
    <source>
        <dbReference type="HAMAP-Rule" id="MF_00024"/>
    </source>
</evidence>
<feature type="transmembrane region" description="Helical" evidence="9">
    <location>
        <begin position="255"/>
        <end position="272"/>
    </location>
</feature>
<feature type="transmembrane region" description="Helical" evidence="9">
    <location>
        <begin position="53"/>
        <end position="71"/>
    </location>
</feature>
<evidence type="ECO:0000256" key="7">
    <source>
        <dbReference type="ARBA" id="ARBA00022989"/>
    </source>
</evidence>
<feature type="transmembrane region" description="Helical" evidence="9">
    <location>
        <begin position="83"/>
        <end position="104"/>
    </location>
</feature>
<dbReference type="HAMAP" id="MF_00024">
    <property type="entry name" value="CobD_CbiB"/>
    <property type="match status" value="1"/>
</dbReference>
<proteinExistence type="inferred from homology"/>
<dbReference type="RefSeq" id="WP_304988249.1">
    <property type="nucleotide sequence ID" value="NZ_BAAACR010000004.1"/>
</dbReference>
<dbReference type="PANTHER" id="PTHR34308:SF1">
    <property type="entry name" value="COBALAMIN BIOSYNTHESIS PROTEIN CBIB"/>
    <property type="match status" value="1"/>
</dbReference>